<dbReference type="PANTHER" id="PTHR37953:SF1">
    <property type="entry name" value="UPF0127 PROTEIN MJ1496"/>
    <property type="match status" value="1"/>
</dbReference>
<reference evidence="1" key="1">
    <citation type="submission" date="2020-05" db="EMBL/GenBank/DDBJ databases">
        <authorList>
            <person name="Wang L."/>
            <person name="Shao Z."/>
        </authorList>
    </citation>
    <scope>NUCLEOTIDE SEQUENCE</scope>
    <source>
        <strain evidence="1">MCCC 1A05776</strain>
    </source>
</reference>
<proteinExistence type="predicted"/>
<dbReference type="PANTHER" id="PTHR37953">
    <property type="entry name" value="UPF0127 PROTEIN MJ1496"/>
    <property type="match status" value="1"/>
</dbReference>
<dbReference type="Gene3D" id="2.60.120.1140">
    <property type="entry name" value="Protein of unknown function DUF192"/>
    <property type="match status" value="1"/>
</dbReference>
<evidence type="ECO:0000313" key="1">
    <source>
        <dbReference type="EMBL" id="MCE8051820.1"/>
    </source>
</evidence>
<dbReference type="Proteomes" id="UP001320178">
    <property type="component" value="Unassembled WGS sequence"/>
</dbReference>
<accession>A0AAW4YVE2</accession>
<dbReference type="InterPro" id="IPR038695">
    <property type="entry name" value="Saro_0823-like_sf"/>
</dbReference>
<dbReference type="InterPro" id="IPR003795">
    <property type="entry name" value="DUF192"/>
</dbReference>
<gene>
    <name evidence="1" type="ORF">HOP61_10985</name>
</gene>
<dbReference type="Pfam" id="PF02643">
    <property type="entry name" value="DUF192"/>
    <property type="match status" value="1"/>
</dbReference>
<protein>
    <submittedName>
        <fullName evidence="1">DUF192 domain-containing protein</fullName>
    </submittedName>
</protein>
<reference evidence="1" key="2">
    <citation type="journal article" date="2021" name="Front. Microbiol.">
        <title>Aerobic Denitrification and Heterotrophic Sulfur Oxidation in the Genus Halomonas Revealed by Six Novel Species Characterizations and Genome-Based Analysis.</title>
        <authorList>
            <person name="Wang L."/>
            <person name="Shao Z."/>
        </authorList>
    </citation>
    <scope>NUCLEOTIDE SEQUENCE</scope>
    <source>
        <strain evidence="1">MCCC 1A05776</strain>
    </source>
</reference>
<dbReference type="EMBL" id="JABFTS010000003">
    <property type="protein sequence ID" value="MCE8051820.1"/>
    <property type="molecule type" value="Genomic_DNA"/>
</dbReference>
<dbReference type="RefSeq" id="WP_234239441.1">
    <property type="nucleotide sequence ID" value="NZ_JABFTS010000003.1"/>
</dbReference>
<sequence>MSPPADLTLGTRRSQAAVLALLGGLLLVWQWPAGAGEPSTLERAPLEIVTEDERHRLEVELARSSAERQKGLMDRDHLAAEAGMLFLYTEPQPPQGGFWMYRTRIPLDIAFIDAEGRIAAKATMQPCPSQNPYDCPVTLAGVTYHAALEVNAGYFEAHDIGVGDCVIWPGSASECAHLRDP</sequence>
<dbReference type="AlphaFoldDB" id="A0AAW4YVE2"/>
<organism evidence="1 2">
    <name type="scientific">Billgrantia desiderata</name>
    <dbReference type="NCBI Taxonomy" id="52021"/>
    <lineage>
        <taxon>Bacteria</taxon>
        <taxon>Pseudomonadati</taxon>
        <taxon>Pseudomonadota</taxon>
        <taxon>Gammaproteobacteria</taxon>
        <taxon>Oceanospirillales</taxon>
        <taxon>Halomonadaceae</taxon>
        <taxon>Billgrantia</taxon>
    </lineage>
</organism>
<name>A0AAW4YVE2_9GAMM</name>
<comment type="caution">
    <text evidence="1">The sequence shown here is derived from an EMBL/GenBank/DDBJ whole genome shotgun (WGS) entry which is preliminary data.</text>
</comment>
<evidence type="ECO:0000313" key="2">
    <source>
        <dbReference type="Proteomes" id="UP001320178"/>
    </source>
</evidence>